<name>A0A1Y1Y014_9PLEO</name>
<dbReference type="EMBL" id="MCFA01000470">
    <property type="protein sequence ID" value="ORX91337.1"/>
    <property type="molecule type" value="Genomic_DNA"/>
</dbReference>
<organism evidence="1 2">
    <name type="scientific">Clohesyomyces aquaticus</name>
    <dbReference type="NCBI Taxonomy" id="1231657"/>
    <lineage>
        <taxon>Eukaryota</taxon>
        <taxon>Fungi</taxon>
        <taxon>Dikarya</taxon>
        <taxon>Ascomycota</taxon>
        <taxon>Pezizomycotina</taxon>
        <taxon>Dothideomycetes</taxon>
        <taxon>Pleosporomycetidae</taxon>
        <taxon>Pleosporales</taxon>
        <taxon>Lindgomycetaceae</taxon>
        <taxon>Clohesyomyces</taxon>
    </lineage>
</organism>
<keyword evidence="2" id="KW-1185">Reference proteome</keyword>
<protein>
    <submittedName>
        <fullName evidence="1">Uncharacterized protein</fullName>
    </submittedName>
</protein>
<dbReference type="Proteomes" id="UP000193144">
    <property type="component" value="Unassembled WGS sequence"/>
</dbReference>
<dbReference type="STRING" id="1231657.A0A1Y1Y014"/>
<reference evidence="1 2" key="1">
    <citation type="submission" date="2016-07" db="EMBL/GenBank/DDBJ databases">
        <title>Pervasive Adenine N6-methylation of Active Genes in Fungi.</title>
        <authorList>
            <consortium name="DOE Joint Genome Institute"/>
            <person name="Mondo S.J."/>
            <person name="Dannebaum R.O."/>
            <person name="Kuo R.C."/>
            <person name="Labutti K."/>
            <person name="Haridas S."/>
            <person name="Kuo A."/>
            <person name="Salamov A."/>
            <person name="Ahrendt S.R."/>
            <person name="Lipzen A."/>
            <person name="Sullivan W."/>
            <person name="Andreopoulos W.B."/>
            <person name="Clum A."/>
            <person name="Lindquist E."/>
            <person name="Daum C."/>
            <person name="Ramamoorthy G.K."/>
            <person name="Gryganskyi A."/>
            <person name="Culley D."/>
            <person name="Magnuson J.K."/>
            <person name="James T.Y."/>
            <person name="O'Malley M.A."/>
            <person name="Stajich J.E."/>
            <person name="Spatafora J.W."/>
            <person name="Visel A."/>
            <person name="Grigoriev I.V."/>
        </authorList>
    </citation>
    <scope>NUCLEOTIDE SEQUENCE [LARGE SCALE GENOMIC DNA]</scope>
    <source>
        <strain evidence="1 2">CBS 115471</strain>
    </source>
</reference>
<evidence type="ECO:0000313" key="1">
    <source>
        <dbReference type="EMBL" id="ORX91337.1"/>
    </source>
</evidence>
<dbReference type="AlphaFoldDB" id="A0A1Y1Y014"/>
<proteinExistence type="predicted"/>
<gene>
    <name evidence="1" type="ORF">BCR34DRAFT_501500</name>
</gene>
<evidence type="ECO:0000313" key="2">
    <source>
        <dbReference type="Proteomes" id="UP000193144"/>
    </source>
</evidence>
<comment type="caution">
    <text evidence="1">The sequence shown here is derived from an EMBL/GenBank/DDBJ whole genome shotgun (WGS) entry which is preliminary data.</text>
</comment>
<accession>A0A1Y1Y014</accession>
<dbReference type="OrthoDB" id="5418922at2759"/>
<sequence length="204" mass="22319">MPHPTARIAHPQKEALLACYQACTRLVPLDWRPEFILIGAAASIVHGSELKTEDVDIAASPRAIHRFEETVRGGAQRFRKGSDGNTEFDSDQGFPVKIEILHLDGQFVDSVHVIEPCSLGFVASVPDLFCLRAVTVLGRGDPGDVADFKWLLESMMRGDGLLPSMSSERLAEVVAGAGAVGGVERLMVFLLLPRELWEAFLRLI</sequence>